<dbReference type="GO" id="GO:0009425">
    <property type="term" value="C:bacterial-type flagellum basal body"/>
    <property type="evidence" value="ECO:0007669"/>
    <property type="project" value="UniProtKB-SubCell"/>
</dbReference>
<dbReference type="PANTHER" id="PTHR30435:SF1">
    <property type="entry name" value="FLAGELLAR HOOK PROTEIN FLGE"/>
    <property type="match status" value="1"/>
</dbReference>
<dbReference type="GO" id="GO:0005829">
    <property type="term" value="C:cytosol"/>
    <property type="evidence" value="ECO:0007669"/>
    <property type="project" value="TreeGrafter"/>
</dbReference>
<dbReference type="InterPro" id="IPR010930">
    <property type="entry name" value="Flg_bb/hook_C_dom"/>
</dbReference>
<comment type="function">
    <text evidence="4">A flexible structure which links the flagellar filament to the drive apparatus in the basal body.</text>
</comment>
<keyword evidence="7" id="KW-0282">Flagellum</keyword>
<name>A0A4V2USU4_9FIRM</name>
<evidence type="ECO:0000256" key="3">
    <source>
        <dbReference type="ARBA" id="ARBA00023143"/>
    </source>
</evidence>
<evidence type="ECO:0000256" key="2">
    <source>
        <dbReference type="ARBA" id="ARBA00009677"/>
    </source>
</evidence>
<dbReference type="RefSeq" id="WP_132377955.1">
    <property type="nucleotide sequence ID" value="NZ_DAIPCY010000016.1"/>
</dbReference>
<accession>A0A4V2USU4</accession>
<dbReference type="OrthoDB" id="9804559at2"/>
<evidence type="ECO:0000259" key="6">
    <source>
        <dbReference type="Pfam" id="PF06429"/>
    </source>
</evidence>
<dbReference type="EMBL" id="SLZZ01000001">
    <property type="protein sequence ID" value="TCS82778.1"/>
    <property type="molecule type" value="Genomic_DNA"/>
</dbReference>
<keyword evidence="7" id="KW-0969">Cilium</keyword>
<evidence type="ECO:0000259" key="5">
    <source>
        <dbReference type="Pfam" id="PF00460"/>
    </source>
</evidence>
<organism evidence="7 8">
    <name type="scientific">Muricomes intestini</name>
    <dbReference type="NCBI Taxonomy" id="1796634"/>
    <lineage>
        <taxon>Bacteria</taxon>
        <taxon>Bacillati</taxon>
        <taxon>Bacillota</taxon>
        <taxon>Clostridia</taxon>
        <taxon>Lachnospirales</taxon>
        <taxon>Lachnospiraceae</taxon>
        <taxon>Muricomes</taxon>
    </lineage>
</organism>
<keyword evidence="7" id="KW-0966">Cell projection</keyword>
<dbReference type="PANTHER" id="PTHR30435">
    <property type="entry name" value="FLAGELLAR PROTEIN"/>
    <property type="match status" value="1"/>
</dbReference>
<reference evidence="7 8" key="1">
    <citation type="submission" date="2019-03" db="EMBL/GenBank/DDBJ databases">
        <title>Genomic Encyclopedia of Type Strains, Phase IV (KMG-IV): sequencing the most valuable type-strain genomes for metagenomic binning, comparative biology and taxonomic classification.</title>
        <authorList>
            <person name="Goeker M."/>
        </authorList>
    </citation>
    <scope>NUCLEOTIDE SEQUENCE [LARGE SCALE GENOMIC DNA]</scope>
    <source>
        <strain evidence="7 8">DSM 29489</strain>
    </source>
</reference>
<dbReference type="InterPro" id="IPR020013">
    <property type="entry name" value="Flagellar_FlgE/F/G"/>
</dbReference>
<protein>
    <recommendedName>
        <fullName evidence="4">Flagellar hook protein FlgE</fullName>
    </recommendedName>
</protein>
<comment type="caution">
    <text evidence="7">The sequence shown here is derived from an EMBL/GenBank/DDBJ whole genome shotgun (WGS) entry which is preliminary data.</text>
</comment>
<feature type="domain" description="Flagellar basal body rod protein N-terminal" evidence="5">
    <location>
        <begin position="5"/>
        <end position="35"/>
    </location>
</feature>
<sequence>MVKSMYAAIAGLRSHQSKMDVISNNIANVNTWGFKSRTANFQDAMYQNLTNSTGGNTAEGGNGGVNSSQLGYGVNMGSISTNFTTGSWGYTGDSMNCMLDGTGFFIVGPMQDSVPADALAENNMNLSRVGIFSVDNNGYLVDNSGNYIYGFTEQDADGTWDTDTLQPIRIPVDPDSAGERYNVSTYKIGTDGVITGITVDSKKITIGQIAVATVENPGGLEQTAGYLYTIGENAGNVLAVQTMGTTTGTILSGYLEMSNVDLATEMSNMITTQRGYQANTKVITVTDEMLEQLVNMKR</sequence>
<dbReference type="Pfam" id="PF06429">
    <property type="entry name" value="Flg_bbr_C"/>
    <property type="match status" value="1"/>
</dbReference>
<proteinExistence type="inferred from homology"/>
<evidence type="ECO:0000256" key="4">
    <source>
        <dbReference type="RuleBase" id="RU362116"/>
    </source>
</evidence>
<dbReference type="AlphaFoldDB" id="A0A4V2USU4"/>
<dbReference type="NCBIfam" id="TIGR03506">
    <property type="entry name" value="FlgEFG_subfam"/>
    <property type="match status" value="2"/>
</dbReference>
<dbReference type="Pfam" id="PF00460">
    <property type="entry name" value="Flg_bb_rod"/>
    <property type="match status" value="1"/>
</dbReference>
<dbReference type="GO" id="GO:0071978">
    <property type="term" value="P:bacterial-type flagellum-dependent swarming motility"/>
    <property type="evidence" value="ECO:0007669"/>
    <property type="project" value="TreeGrafter"/>
</dbReference>
<dbReference type="Proteomes" id="UP000295726">
    <property type="component" value="Unassembled WGS sequence"/>
</dbReference>
<evidence type="ECO:0000256" key="1">
    <source>
        <dbReference type="ARBA" id="ARBA00004117"/>
    </source>
</evidence>
<evidence type="ECO:0000313" key="8">
    <source>
        <dbReference type="Proteomes" id="UP000295726"/>
    </source>
</evidence>
<feature type="domain" description="Flagellar basal-body/hook protein C-terminal" evidence="6">
    <location>
        <begin position="252"/>
        <end position="296"/>
    </location>
</feature>
<comment type="similarity">
    <text evidence="2 4">Belongs to the flagella basal body rod proteins family.</text>
</comment>
<keyword evidence="3 4" id="KW-0975">Bacterial flagellum</keyword>
<keyword evidence="8" id="KW-1185">Reference proteome</keyword>
<dbReference type="SUPFAM" id="SSF117143">
    <property type="entry name" value="Flagellar hook protein flgE"/>
    <property type="match status" value="1"/>
</dbReference>
<evidence type="ECO:0000313" key="7">
    <source>
        <dbReference type="EMBL" id="TCS82778.1"/>
    </source>
</evidence>
<comment type="subcellular location">
    <subcellularLocation>
        <location evidence="1 4">Bacterial flagellum basal body</location>
    </subcellularLocation>
</comment>
<dbReference type="InterPro" id="IPR037925">
    <property type="entry name" value="FlgE/F/G-like"/>
</dbReference>
<dbReference type="GO" id="GO:0009424">
    <property type="term" value="C:bacterial-type flagellum hook"/>
    <property type="evidence" value="ECO:0007669"/>
    <property type="project" value="TreeGrafter"/>
</dbReference>
<dbReference type="InterPro" id="IPR001444">
    <property type="entry name" value="Flag_bb_rod_N"/>
</dbReference>
<gene>
    <name evidence="7" type="ORF">EDD59_101187</name>
</gene>